<gene>
    <name evidence="3" type="ORF">N7G274_005147</name>
</gene>
<keyword evidence="1" id="KW-0560">Oxidoreductase</keyword>
<proteinExistence type="predicted"/>
<feature type="domain" description="NADP-dependent oxidoreductase" evidence="2">
    <location>
        <begin position="53"/>
        <end position="296"/>
    </location>
</feature>
<evidence type="ECO:0000256" key="1">
    <source>
        <dbReference type="ARBA" id="ARBA00023002"/>
    </source>
</evidence>
<protein>
    <recommendedName>
        <fullName evidence="2">NADP-dependent oxidoreductase domain-containing protein</fullName>
    </recommendedName>
</protein>
<dbReference type="InterPro" id="IPR020471">
    <property type="entry name" value="AKR"/>
</dbReference>
<dbReference type="Pfam" id="PF00248">
    <property type="entry name" value="Aldo_ket_red"/>
    <property type="match status" value="1"/>
</dbReference>
<keyword evidence="4" id="KW-1185">Reference proteome</keyword>
<dbReference type="EMBL" id="JBEFKJ010000015">
    <property type="protein sequence ID" value="KAL2041959.1"/>
    <property type="molecule type" value="Genomic_DNA"/>
</dbReference>
<dbReference type="InterPro" id="IPR036812">
    <property type="entry name" value="NAD(P)_OxRdtase_dom_sf"/>
</dbReference>
<dbReference type="InterPro" id="IPR023210">
    <property type="entry name" value="NADP_OxRdtase_dom"/>
</dbReference>
<comment type="caution">
    <text evidence="3">The sequence shown here is derived from an EMBL/GenBank/DDBJ whole genome shotgun (WGS) entry which is preliminary data.</text>
</comment>
<dbReference type="CDD" id="cd19071">
    <property type="entry name" value="AKR_AKR1-5-like"/>
    <property type="match status" value="1"/>
</dbReference>
<evidence type="ECO:0000313" key="4">
    <source>
        <dbReference type="Proteomes" id="UP001590950"/>
    </source>
</evidence>
<dbReference type="PROSITE" id="PS00063">
    <property type="entry name" value="ALDOKETO_REDUCTASE_3"/>
    <property type="match status" value="1"/>
</dbReference>
<sequence length="312" mass="34991">MRTIPRLSGSRGHIQTRRFATAVAMATLNINSKYKMLSGHEIPLLGFGVYQTPANVAEDVTLHAFKTGYRHVDSARVYRNEQPCADAIRKAGIPRSEIFFTSKVPPRAMGYEKTKDSINSSFSQTGLDYIDLYLIHAPYGGKEARNGSWRALVEAKEAGIIRSIGVSNYGVHHLNELETYIAELEESHGKGKGGEISVGQWELHPWLARRDIVDWCKERGVVCEAYCPIIRGQRFGEKALQHLAKKHAKTPAQVLLRWSLQKGFVPLPKSITPSRIEENADIYDFEIDAEDMKALETTAYEPCAWDPTTSND</sequence>
<dbReference type="InterPro" id="IPR018170">
    <property type="entry name" value="Aldo/ket_reductase_CS"/>
</dbReference>
<evidence type="ECO:0000313" key="3">
    <source>
        <dbReference type="EMBL" id="KAL2041959.1"/>
    </source>
</evidence>
<accession>A0ABR4AB67</accession>
<dbReference type="SUPFAM" id="SSF51430">
    <property type="entry name" value="NAD(P)-linked oxidoreductase"/>
    <property type="match status" value="1"/>
</dbReference>
<dbReference type="PANTHER" id="PTHR43827:SF13">
    <property type="entry name" value="ALDO_KETO REDUCTASE FAMILY PROTEIN"/>
    <property type="match status" value="1"/>
</dbReference>
<dbReference type="PROSITE" id="PS00062">
    <property type="entry name" value="ALDOKETO_REDUCTASE_2"/>
    <property type="match status" value="1"/>
</dbReference>
<dbReference type="Gene3D" id="3.20.20.100">
    <property type="entry name" value="NADP-dependent oxidoreductase domain"/>
    <property type="match status" value="1"/>
</dbReference>
<dbReference type="PANTHER" id="PTHR43827">
    <property type="entry name" value="2,5-DIKETO-D-GLUCONIC ACID REDUCTASE"/>
    <property type="match status" value="1"/>
</dbReference>
<dbReference type="PRINTS" id="PR00069">
    <property type="entry name" value="ALDKETRDTASE"/>
</dbReference>
<dbReference type="PIRSF" id="PIRSF000097">
    <property type="entry name" value="AKR"/>
    <property type="match status" value="1"/>
</dbReference>
<dbReference type="Proteomes" id="UP001590950">
    <property type="component" value="Unassembled WGS sequence"/>
</dbReference>
<evidence type="ECO:0000259" key="2">
    <source>
        <dbReference type="Pfam" id="PF00248"/>
    </source>
</evidence>
<reference evidence="3 4" key="1">
    <citation type="submission" date="2024-09" db="EMBL/GenBank/DDBJ databases">
        <title>Rethinking Asexuality: The Enigmatic Case of Functional Sexual Genes in Lepraria (Stereocaulaceae).</title>
        <authorList>
            <person name="Doellman M."/>
            <person name="Sun Y."/>
            <person name="Barcenas-Pena A."/>
            <person name="Lumbsch H.T."/>
            <person name="Grewe F."/>
        </authorList>
    </citation>
    <scope>NUCLEOTIDE SEQUENCE [LARGE SCALE GENOMIC DNA]</scope>
    <source>
        <strain evidence="3 4">Mercado 3170</strain>
    </source>
</reference>
<name>A0ABR4AB67_9LECA</name>
<organism evidence="3 4">
    <name type="scientific">Stereocaulon virgatum</name>
    <dbReference type="NCBI Taxonomy" id="373712"/>
    <lineage>
        <taxon>Eukaryota</taxon>
        <taxon>Fungi</taxon>
        <taxon>Dikarya</taxon>
        <taxon>Ascomycota</taxon>
        <taxon>Pezizomycotina</taxon>
        <taxon>Lecanoromycetes</taxon>
        <taxon>OSLEUM clade</taxon>
        <taxon>Lecanoromycetidae</taxon>
        <taxon>Lecanorales</taxon>
        <taxon>Lecanorineae</taxon>
        <taxon>Stereocaulaceae</taxon>
        <taxon>Stereocaulon</taxon>
    </lineage>
</organism>